<dbReference type="EMBL" id="JAGFBS010000020">
    <property type="protein sequence ID" value="KAG6373938.1"/>
    <property type="molecule type" value="Genomic_DNA"/>
</dbReference>
<proteinExistence type="predicted"/>
<dbReference type="Proteomes" id="UP000683000">
    <property type="component" value="Unassembled WGS sequence"/>
</dbReference>
<reference evidence="1" key="1">
    <citation type="submission" date="2021-03" db="EMBL/GenBank/DDBJ databases">
        <title>Evolutionary innovations through gain and loss of genes in the ectomycorrhizal Boletales.</title>
        <authorList>
            <person name="Wu G."/>
            <person name="Miyauchi S."/>
            <person name="Morin E."/>
            <person name="Yang Z.-L."/>
            <person name="Xu J."/>
            <person name="Martin F.M."/>
        </authorList>
    </citation>
    <scope>NUCLEOTIDE SEQUENCE</scope>
    <source>
        <strain evidence="1">BR01</strain>
    </source>
</reference>
<dbReference type="AlphaFoldDB" id="A0A8I3A8G0"/>
<accession>A0A8I3A8G0</accession>
<keyword evidence="2" id="KW-1185">Reference proteome</keyword>
<dbReference type="OrthoDB" id="2689470at2759"/>
<sequence length="375" mass="41897">MPQVLFKITPAMYEDSVMDILFSLAEKRISSTRFFQLLKLTPAGEGEDIEDDWLDLVDILLDRGAVGFQEIQDTLLAHYPNASFRQRTSSSPNCVAFPPHTHQAHTRLRQDPAAWRIVWDWAAGVFEFPQLLGKLKATFGASFIEAEWSLTFNAIFDASIPNSDDEQSQAALAENSAPLPVPAPVRVVKDPMEVLGVSIGALHMFVPPPHSRPKDSNRRAPSRTSRCLAKHCKTSSIFLNISASEGHKDEDEDEDEDEDVARSNFPLQVLPAGQAHYTQDIQCIIARYEEHQPPTPLSLALPLEPHHPALRAVQGVRLYIVEFPTKTIVNFCRTIFENRGLQCQVVTSLPNKVYVEAISPLQIRDQCPSSHTSTI</sequence>
<organism evidence="1 2">
    <name type="scientific">Boletus reticuloceps</name>
    <dbReference type="NCBI Taxonomy" id="495285"/>
    <lineage>
        <taxon>Eukaryota</taxon>
        <taxon>Fungi</taxon>
        <taxon>Dikarya</taxon>
        <taxon>Basidiomycota</taxon>
        <taxon>Agaricomycotina</taxon>
        <taxon>Agaricomycetes</taxon>
        <taxon>Agaricomycetidae</taxon>
        <taxon>Boletales</taxon>
        <taxon>Boletineae</taxon>
        <taxon>Boletaceae</taxon>
        <taxon>Boletoideae</taxon>
        <taxon>Boletus</taxon>
    </lineage>
</organism>
<evidence type="ECO:0000313" key="2">
    <source>
        <dbReference type="Proteomes" id="UP000683000"/>
    </source>
</evidence>
<evidence type="ECO:0000313" key="1">
    <source>
        <dbReference type="EMBL" id="KAG6373938.1"/>
    </source>
</evidence>
<name>A0A8I3A8G0_9AGAM</name>
<comment type="caution">
    <text evidence="1">The sequence shown here is derived from an EMBL/GenBank/DDBJ whole genome shotgun (WGS) entry which is preliminary data.</text>
</comment>
<protein>
    <submittedName>
        <fullName evidence="1">Uncharacterized protein</fullName>
    </submittedName>
</protein>
<gene>
    <name evidence="1" type="ORF">JVT61DRAFT_6100</name>
</gene>